<feature type="transmembrane region" description="Helical" evidence="12">
    <location>
        <begin position="227"/>
        <end position="245"/>
    </location>
</feature>
<dbReference type="EMBL" id="CYGY02000067">
    <property type="protein sequence ID" value="SIT49168.1"/>
    <property type="molecule type" value="Genomic_DNA"/>
</dbReference>
<comment type="subcellular location">
    <subcellularLocation>
        <location evidence="1">Cell inner membrane</location>
        <topology evidence="1">Multi-pass membrane protein</topology>
    </subcellularLocation>
</comment>
<evidence type="ECO:0000256" key="11">
    <source>
        <dbReference type="PROSITE-ProRule" id="PRU00284"/>
    </source>
</evidence>
<evidence type="ECO:0000256" key="10">
    <source>
        <dbReference type="ARBA" id="ARBA00029447"/>
    </source>
</evidence>
<dbReference type="InterPro" id="IPR003122">
    <property type="entry name" value="Tar_rcpt_lig-bd"/>
</dbReference>
<dbReference type="PANTHER" id="PTHR43531">
    <property type="entry name" value="PROTEIN ICFG"/>
    <property type="match status" value="1"/>
</dbReference>
<evidence type="ECO:0000256" key="6">
    <source>
        <dbReference type="ARBA" id="ARBA00022692"/>
    </source>
</evidence>
<keyword evidence="6 12" id="KW-0812">Transmembrane</keyword>
<dbReference type="PROSITE" id="PS50111">
    <property type="entry name" value="CHEMOTAXIS_TRANSDUC_2"/>
    <property type="match status" value="1"/>
</dbReference>
<keyword evidence="3" id="KW-0488">Methylation</keyword>
<dbReference type="Pfam" id="PF00672">
    <property type="entry name" value="HAMP"/>
    <property type="match status" value="1"/>
</dbReference>
<feature type="domain" description="Methyl-accepting transducer" evidence="13">
    <location>
        <begin position="308"/>
        <end position="537"/>
    </location>
</feature>
<gene>
    <name evidence="15" type="primary">tar</name>
    <name evidence="15" type="ORF">BN2476_670155</name>
</gene>
<keyword evidence="5" id="KW-0997">Cell inner membrane</keyword>
<evidence type="ECO:0000313" key="16">
    <source>
        <dbReference type="Proteomes" id="UP000195569"/>
    </source>
</evidence>
<dbReference type="SMART" id="SM00283">
    <property type="entry name" value="MA"/>
    <property type="match status" value="1"/>
</dbReference>
<evidence type="ECO:0000259" key="14">
    <source>
        <dbReference type="PROSITE" id="PS50885"/>
    </source>
</evidence>
<keyword evidence="7 12" id="KW-1133">Transmembrane helix</keyword>
<evidence type="ECO:0000256" key="9">
    <source>
        <dbReference type="ARBA" id="ARBA00023224"/>
    </source>
</evidence>
<evidence type="ECO:0000313" key="15">
    <source>
        <dbReference type="EMBL" id="SIT49168.1"/>
    </source>
</evidence>
<evidence type="ECO:0000256" key="4">
    <source>
        <dbReference type="ARBA" id="ARBA00022500"/>
    </source>
</evidence>
<dbReference type="SUPFAM" id="SSF58104">
    <property type="entry name" value="Methyl-accepting chemotaxis protein (MCP) signaling domain"/>
    <property type="match status" value="1"/>
</dbReference>
<dbReference type="PANTHER" id="PTHR43531:SF14">
    <property type="entry name" value="METHYL-ACCEPTING CHEMOTAXIS PROTEIN I-RELATED"/>
    <property type="match status" value="1"/>
</dbReference>
<dbReference type="GO" id="GO:0004888">
    <property type="term" value="F:transmembrane signaling receptor activity"/>
    <property type="evidence" value="ECO:0007669"/>
    <property type="project" value="InterPro"/>
</dbReference>
<evidence type="ECO:0000256" key="1">
    <source>
        <dbReference type="ARBA" id="ARBA00004429"/>
    </source>
</evidence>
<dbReference type="GO" id="GO:0006935">
    <property type="term" value="P:chemotaxis"/>
    <property type="evidence" value="ECO:0007669"/>
    <property type="project" value="UniProtKB-KW"/>
</dbReference>
<keyword evidence="9 11" id="KW-0807">Transducer</keyword>
<evidence type="ECO:0000259" key="13">
    <source>
        <dbReference type="PROSITE" id="PS50111"/>
    </source>
</evidence>
<dbReference type="FunFam" id="1.10.287.950:FF:000001">
    <property type="entry name" value="Methyl-accepting chemotaxis sensory transducer"/>
    <property type="match status" value="1"/>
</dbReference>
<comment type="caution">
    <text evidence="15">The sequence shown here is derived from an EMBL/GenBank/DDBJ whole genome shotgun (WGS) entry which is preliminary data.</text>
</comment>
<keyword evidence="2" id="KW-1003">Cell membrane</keyword>
<dbReference type="Pfam" id="PF02203">
    <property type="entry name" value="TarH"/>
    <property type="match status" value="1"/>
</dbReference>
<feature type="domain" description="HAMP" evidence="14">
    <location>
        <begin position="251"/>
        <end position="303"/>
    </location>
</feature>
<evidence type="ECO:0000256" key="7">
    <source>
        <dbReference type="ARBA" id="ARBA00022989"/>
    </source>
</evidence>
<name>A0A1N7SNZ3_9BURK</name>
<keyword evidence="16" id="KW-1185">Reference proteome</keyword>
<dbReference type="SMART" id="SM00304">
    <property type="entry name" value="HAMP"/>
    <property type="match status" value="1"/>
</dbReference>
<keyword evidence="8 12" id="KW-0472">Membrane</keyword>
<dbReference type="InterPro" id="IPR003660">
    <property type="entry name" value="HAMP_dom"/>
</dbReference>
<dbReference type="GO" id="GO:0007165">
    <property type="term" value="P:signal transduction"/>
    <property type="evidence" value="ECO:0007669"/>
    <property type="project" value="UniProtKB-KW"/>
</dbReference>
<sequence>MCSQPRIATRCKTAPVFRDPENTSADGRARPPARGRLVRKQLTIRGGLVATIAGYTVLLVLVVGACIAGLYVGNASLEAMYRDDTASLLHLKTSSERMLVLRERLSDVAQIISAGQSAKEGIAQVHTLLTQSNDELAAYSRLHPRAAEEQSLFDTLQHNRQALLDQVFLKALSQLDHDDAFNFLSTQRDAPPALFAAYQNAIGALEAFQVAREKARYDAAATRFHRIVWAMGAVAAFALVVGFFAQRALAKAIVEPISLAVDHFEKIAKGDLTGTVVISRENEMAWLLNALEQMQAGLIDTVKQVRASTETIVGDVRAIASGNVDLSARTEQQAVSLQQAAASVEQLTAAVRQNADNARDARTYVEGAADIASRGGEAMQRVVETMSAISESSARISGIVGVIESIAFQTNILALNAAVEAARAGEQGRGFAVVATEVRGLAQRCASAAREIKELIGDSARRVDDGSGLVALAGSTMGELVAAVERVNTIMSEISIASDEQSSGIEQVNTTVTQMEQTMQRNAALVEEAAAVALSLEEQSGRLNDAVAQFRLREEAFA</sequence>
<comment type="similarity">
    <text evidence="10">Belongs to the methyl-accepting chemotaxis (MCP) protein family.</text>
</comment>
<feature type="transmembrane region" description="Helical" evidence="12">
    <location>
        <begin position="52"/>
        <end position="72"/>
    </location>
</feature>
<dbReference type="PRINTS" id="PR00260">
    <property type="entry name" value="CHEMTRNSDUCR"/>
</dbReference>
<dbReference type="CDD" id="cd11386">
    <property type="entry name" value="MCP_signal"/>
    <property type="match status" value="1"/>
</dbReference>
<evidence type="ECO:0000256" key="2">
    <source>
        <dbReference type="ARBA" id="ARBA00022475"/>
    </source>
</evidence>
<evidence type="ECO:0000256" key="12">
    <source>
        <dbReference type="SAM" id="Phobius"/>
    </source>
</evidence>
<keyword evidence="4" id="KW-0145">Chemotaxis</keyword>
<dbReference type="Proteomes" id="UP000195569">
    <property type="component" value="Unassembled WGS sequence"/>
</dbReference>
<dbReference type="InterPro" id="IPR004089">
    <property type="entry name" value="MCPsignal_dom"/>
</dbReference>
<dbReference type="AlphaFoldDB" id="A0A1N7SNZ3"/>
<evidence type="ECO:0000256" key="3">
    <source>
        <dbReference type="ARBA" id="ARBA00022481"/>
    </source>
</evidence>
<evidence type="ECO:0000256" key="8">
    <source>
        <dbReference type="ARBA" id="ARBA00023136"/>
    </source>
</evidence>
<dbReference type="CDD" id="cd06225">
    <property type="entry name" value="HAMP"/>
    <property type="match status" value="1"/>
</dbReference>
<dbReference type="Gene3D" id="1.10.287.950">
    <property type="entry name" value="Methyl-accepting chemotaxis protein"/>
    <property type="match status" value="1"/>
</dbReference>
<dbReference type="InterPro" id="IPR004090">
    <property type="entry name" value="Chemotax_Me-accpt_rcpt"/>
</dbReference>
<evidence type="ECO:0000256" key="5">
    <source>
        <dbReference type="ARBA" id="ARBA00022519"/>
    </source>
</evidence>
<dbReference type="InterPro" id="IPR051310">
    <property type="entry name" value="MCP_chemotaxis"/>
</dbReference>
<dbReference type="PROSITE" id="PS50885">
    <property type="entry name" value="HAMP"/>
    <property type="match status" value="1"/>
</dbReference>
<organism evidence="15 16">
    <name type="scientific">Paraburkholderia piptadeniae</name>
    <dbReference type="NCBI Taxonomy" id="1701573"/>
    <lineage>
        <taxon>Bacteria</taxon>
        <taxon>Pseudomonadati</taxon>
        <taxon>Pseudomonadota</taxon>
        <taxon>Betaproteobacteria</taxon>
        <taxon>Burkholderiales</taxon>
        <taxon>Burkholderiaceae</taxon>
        <taxon>Paraburkholderia</taxon>
    </lineage>
</organism>
<accession>A0A1N7SNZ3</accession>
<proteinExistence type="inferred from homology"/>
<dbReference type="Pfam" id="PF00015">
    <property type="entry name" value="MCPsignal"/>
    <property type="match status" value="1"/>
</dbReference>
<protein>
    <submittedName>
        <fullName evidence="15">Methyl-accepting chemotaxis protein II</fullName>
    </submittedName>
</protein>
<dbReference type="GO" id="GO:0005886">
    <property type="term" value="C:plasma membrane"/>
    <property type="evidence" value="ECO:0007669"/>
    <property type="project" value="UniProtKB-SubCell"/>
</dbReference>
<reference evidence="15" key="1">
    <citation type="submission" date="2016-12" db="EMBL/GenBank/DDBJ databases">
        <authorList>
            <person name="Moulin L."/>
        </authorList>
    </citation>
    <scope>NUCLEOTIDE SEQUENCE [LARGE SCALE GENOMIC DNA]</scope>
    <source>
        <strain evidence="15">STM 7183</strain>
    </source>
</reference>